<dbReference type="RefSeq" id="WP_304120574.1">
    <property type="nucleotide sequence ID" value="NZ_DYZA01000029.1"/>
</dbReference>
<evidence type="ECO:0000256" key="8">
    <source>
        <dbReference type="ARBA" id="ARBA00022777"/>
    </source>
</evidence>
<organism evidence="14 15">
    <name type="scientific">Mailhella massiliensis</name>
    <dbReference type="NCBI Taxonomy" id="1903261"/>
    <lineage>
        <taxon>Bacteria</taxon>
        <taxon>Pseudomonadati</taxon>
        <taxon>Thermodesulfobacteriota</taxon>
        <taxon>Desulfovibrionia</taxon>
        <taxon>Desulfovibrionales</taxon>
        <taxon>Desulfovibrionaceae</taxon>
        <taxon>Mailhella</taxon>
    </lineage>
</organism>
<dbReference type="PANTHER" id="PTHR44936:SF10">
    <property type="entry name" value="SENSOR PROTEIN RSTB"/>
    <property type="match status" value="1"/>
</dbReference>
<dbReference type="InterPro" id="IPR050980">
    <property type="entry name" value="2C_sensor_his_kinase"/>
</dbReference>
<evidence type="ECO:0000256" key="11">
    <source>
        <dbReference type="SAM" id="Phobius"/>
    </source>
</evidence>
<evidence type="ECO:0000256" key="1">
    <source>
        <dbReference type="ARBA" id="ARBA00000085"/>
    </source>
</evidence>
<dbReference type="Proteomes" id="UP000698963">
    <property type="component" value="Unassembled WGS sequence"/>
</dbReference>
<dbReference type="CDD" id="cd00082">
    <property type="entry name" value="HisKA"/>
    <property type="match status" value="1"/>
</dbReference>
<feature type="domain" description="Histidine kinase" evidence="12">
    <location>
        <begin position="309"/>
        <end position="513"/>
    </location>
</feature>
<dbReference type="GO" id="GO:0000155">
    <property type="term" value="F:phosphorelay sensor kinase activity"/>
    <property type="evidence" value="ECO:0007669"/>
    <property type="project" value="InterPro"/>
</dbReference>
<evidence type="ECO:0000256" key="10">
    <source>
        <dbReference type="SAM" id="MobiDB-lite"/>
    </source>
</evidence>
<dbReference type="InterPro" id="IPR003661">
    <property type="entry name" value="HisK_dim/P_dom"/>
</dbReference>
<dbReference type="EC" id="2.7.13.3" evidence="3"/>
<dbReference type="Gene3D" id="1.10.287.130">
    <property type="match status" value="1"/>
</dbReference>
<evidence type="ECO:0000256" key="4">
    <source>
        <dbReference type="ARBA" id="ARBA00022475"/>
    </source>
</evidence>
<protein>
    <recommendedName>
        <fullName evidence="3">histidine kinase</fullName>
        <ecNumber evidence="3">2.7.13.3</ecNumber>
    </recommendedName>
</protein>
<keyword evidence="11" id="KW-0812">Transmembrane</keyword>
<dbReference type="PROSITE" id="PS50885">
    <property type="entry name" value="HAMP"/>
    <property type="match status" value="1"/>
</dbReference>
<dbReference type="AlphaFoldDB" id="A0A921DQD1"/>
<dbReference type="SUPFAM" id="SSF55874">
    <property type="entry name" value="ATPase domain of HSP90 chaperone/DNA topoisomerase II/histidine kinase"/>
    <property type="match status" value="1"/>
</dbReference>
<feature type="transmembrane region" description="Helical" evidence="11">
    <location>
        <begin position="31"/>
        <end position="54"/>
    </location>
</feature>
<dbReference type="InterPro" id="IPR004358">
    <property type="entry name" value="Sig_transdc_His_kin-like_C"/>
</dbReference>
<proteinExistence type="predicted"/>
<comment type="subcellular location">
    <subcellularLocation>
        <location evidence="2">Cell membrane</location>
        <topology evidence="2">Multi-pass membrane protein</topology>
    </subcellularLocation>
</comment>
<dbReference type="SMART" id="SM00388">
    <property type="entry name" value="HisKA"/>
    <property type="match status" value="1"/>
</dbReference>
<evidence type="ECO:0000259" key="12">
    <source>
        <dbReference type="PROSITE" id="PS50109"/>
    </source>
</evidence>
<dbReference type="PRINTS" id="PR00344">
    <property type="entry name" value="BCTRLSENSOR"/>
</dbReference>
<comment type="catalytic activity">
    <reaction evidence="1">
        <text>ATP + protein L-histidine = ADP + protein N-phospho-L-histidine.</text>
        <dbReference type="EC" id="2.7.13.3"/>
    </reaction>
</comment>
<feature type="domain" description="HAMP" evidence="13">
    <location>
        <begin position="252"/>
        <end position="301"/>
    </location>
</feature>
<dbReference type="InterPro" id="IPR003660">
    <property type="entry name" value="HAMP_dom"/>
</dbReference>
<keyword evidence="11" id="KW-0472">Membrane</keyword>
<evidence type="ECO:0000256" key="3">
    <source>
        <dbReference type="ARBA" id="ARBA00012438"/>
    </source>
</evidence>
<keyword evidence="8" id="KW-0418">Kinase</keyword>
<dbReference type="GO" id="GO:0005524">
    <property type="term" value="F:ATP binding"/>
    <property type="evidence" value="ECO:0007669"/>
    <property type="project" value="UniProtKB-KW"/>
</dbReference>
<keyword evidence="9" id="KW-0067">ATP-binding</keyword>
<dbReference type="InterPro" id="IPR005467">
    <property type="entry name" value="His_kinase_dom"/>
</dbReference>
<evidence type="ECO:0000259" key="13">
    <source>
        <dbReference type="PROSITE" id="PS50885"/>
    </source>
</evidence>
<keyword evidence="5" id="KW-0597">Phosphoprotein</keyword>
<keyword evidence="7" id="KW-0547">Nucleotide-binding</keyword>
<evidence type="ECO:0000256" key="6">
    <source>
        <dbReference type="ARBA" id="ARBA00022679"/>
    </source>
</evidence>
<dbReference type="InterPro" id="IPR036890">
    <property type="entry name" value="HATPase_C_sf"/>
</dbReference>
<feature type="region of interest" description="Disordered" evidence="10">
    <location>
        <begin position="492"/>
        <end position="516"/>
    </location>
</feature>
<sequence length="516" mass="58124">MAAESRKIPSPGRGALSRMRRFFVRLTPDSLFARLILIFSGGFFTMLLLTTIYAGESRHFYFMRGLMADRARRMAEVAALLDATSAEIRFVLREQFNSRGFFVSFTSSCPSLTVNDEDLREASVLMEYMLNLSLSRLYGDSRPHHGRMMHGGDKRIDEVPRRAMLAVRELNLPSPMESFGQSVWQYFSKAKRTRGPSVYQATAVVPLHDGTWVVIEDSAPGYPPMPYFPFTSIIAIEMFFVAISLLAFYLCVKPLRRLARAADRFGRDIRTPALPETGPSEVREAAQAFNRMQTSIREFLDERERTLAAVSHDLRTPLTRMRLRVEQLDESQRAPLQKDISELQQIMDTTIDIARSKSENVAMVDVMSLIESLVEDRQDMGLDIQLEERLQDPEAMFSIRPLSARPLSMKRCLANLMDNALRYGGHVVVDVVDGDDMLSVVISDSGPGIAEAELKKVFEPFYRVERSRNRSTGGTGLGLSIARSMARMHGGDVTLENRPEGGLRATATFRRSPGAR</sequence>
<dbReference type="GO" id="GO:0005886">
    <property type="term" value="C:plasma membrane"/>
    <property type="evidence" value="ECO:0007669"/>
    <property type="project" value="UniProtKB-SubCell"/>
</dbReference>
<gene>
    <name evidence="14" type="ORF">K8W16_01635</name>
</gene>
<dbReference type="CDD" id="cd00075">
    <property type="entry name" value="HATPase"/>
    <property type="match status" value="1"/>
</dbReference>
<evidence type="ECO:0000256" key="7">
    <source>
        <dbReference type="ARBA" id="ARBA00022741"/>
    </source>
</evidence>
<reference evidence="14" key="1">
    <citation type="journal article" date="2021" name="PeerJ">
        <title>Extensive microbial diversity within the chicken gut microbiome revealed by metagenomics and culture.</title>
        <authorList>
            <person name="Gilroy R."/>
            <person name="Ravi A."/>
            <person name="Getino M."/>
            <person name="Pursley I."/>
            <person name="Horton D.L."/>
            <person name="Alikhan N.F."/>
            <person name="Baker D."/>
            <person name="Gharbi K."/>
            <person name="Hall N."/>
            <person name="Watson M."/>
            <person name="Adriaenssens E.M."/>
            <person name="Foster-Nyarko E."/>
            <person name="Jarju S."/>
            <person name="Secka A."/>
            <person name="Antonio M."/>
            <person name="Oren A."/>
            <person name="Chaudhuri R.R."/>
            <person name="La Ragione R."/>
            <person name="Hildebrand F."/>
            <person name="Pallen M.J."/>
        </authorList>
    </citation>
    <scope>NUCLEOTIDE SEQUENCE</scope>
    <source>
        <strain evidence="14">ChiGjej2B2-19336</strain>
    </source>
</reference>
<evidence type="ECO:0000256" key="2">
    <source>
        <dbReference type="ARBA" id="ARBA00004651"/>
    </source>
</evidence>
<feature type="transmembrane region" description="Helical" evidence="11">
    <location>
        <begin position="227"/>
        <end position="252"/>
    </location>
</feature>
<dbReference type="InterPro" id="IPR003594">
    <property type="entry name" value="HATPase_dom"/>
</dbReference>
<dbReference type="PROSITE" id="PS50109">
    <property type="entry name" value="HIS_KIN"/>
    <property type="match status" value="1"/>
</dbReference>
<dbReference type="InterPro" id="IPR036097">
    <property type="entry name" value="HisK_dim/P_sf"/>
</dbReference>
<name>A0A921DQD1_9BACT</name>
<dbReference type="CDD" id="cd06225">
    <property type="entry name" value="HAMP"/>
    <property type="match status" value="1"/>
</dbReference>
<reference evidence="14" key="2">
    <citation type="submission" date="2021-09" db="EMBL/GenBank/DDBJ databases">
        <authorList>
            <person name="Gilroy R."/>
        </authorList>
    </citation>
    <scope>NUCLEOTIDE SEQUENCE</scope>
    <source>
        <strain evidence="14">ChiGjej2B2-19336</strain>
    </source>
</reference>
<dbReference type="EMBL" id="DYZA01000029">
    <property type="protein sequence ID" value="HJD96334.1"/>
    <property type="molecule type" value="Genomic_DNA"/>
</dbReference>
<evidence type="ECO:0000313" key="14">
    <source>
        <dbReference type="EMBL" id="HJD96334.1"/>
    </source>
</evidence>
<comment type="caution">
    <text evidence="14">The sequence shown here is derived from an EMBL/GenBank/DDBJ whole genome shotgun (WGS) entry which is preliminary data.</text>
</comment>
<dbReference type="Gene3D" id="3.30.565.10">
    <property type="entry name" value="Histidine kinase-like ATPase, C-terminal domain"/>
    <property type="match status" value="1"/>
</dbReference>
<keyword evidence="11" id="KW-1133">Transmembrane helix</keyword>
<evidence type="ECO:0000256" key="9">
    <source>
        <dbReference type="ARBA" id="ARBA00022840"/>
    </source>
</evidence>
<dbReference type="Pfam" id="PF00672">
    <property type="entry name" value="HAMP"/>
    <property type="match status" value="1"/>
</dbReference>
<accession>A0A921DQD1</accession>
<dbReference type="SMART" id="SM00387">
    <property type="entry name" value="HATPase_c"/>
    <property type="match status" value="1"/>
</dbReference>
<keyword evidence="4" id="KW-1003">Cell membrane</keyword>
<dbReference type="Pfam" id="PF02518">
    <property type="entry name" value="HATPase_c"/>
    <property type="match status" value="1"/>
</dbReference>
<evidence type="ECO:0000313" key="15">
    <source>
        <dbReference type="Proteomes" id="UP000698963"/>
    </source>
</evidence>
<dbReference type="SMART" id="SM00304">
    <property type="entry name" value="HAMP"/>
    <property type="match status" value="1"/>
</dbReference>
<dbReference type="PANTHER" id="PTHR44936">
    <property type="entry name" value="SENSOR PROTEIN CREC"/>
    <property type="match status" value="1"/>
</dbReference>
<dbReference type="SUPFAM" id="SSF47384">
    <property type="entry name" value="Homodimeric domain of signal transducing histidine kinase"/>
    <property type="match status" value="1"/>
</dbReference>
<dbReference type="Pfam" id="PF00512">
    <property type="entry name" value="HisKA"/>
    <property type="match status" value="1"/>
</dbReference>
<keyword evidence="6" id="KW-0808">Transferase</keyword>
<evidence type="ECO:0000256" key="5">
    <source>
        <dbReference type="ARBA" id="ARBA00022553"/>
    </source>
</evidence>